<feature type="compositionally biased region" description="Low complexity" evidence="3">
    <location>
        <begin position="470"/>
        <end position="500"/>
    </location>
</feature>
<dbReference type="GO" id="GO:0071204">
    <property type="term" value="C:histone pre-mRNA 3'end processing complex"/>
    <property type="evidence" value="ECO:0007669"/>
    <property type="project" value="TreeGrafter"/>
</dbReference>
<feature type="compositionally biased region" description="Polar residues" evidence="3">
    <location>
        <begin position="1"/>
        <end position="12"/>
    </location>
</feature>
<dbReference type="OrthoDB" id="265795at2759"/>
<evidence type="ECO:0000259" key="4">
    <source>
        <dbReference type="Pfam" id="PF15247"/>
    </source>
</evidence>
<proteinExistence type="inferred from homology"/>
<evidence type="ECO:0000313" key="6">
    <source>
        <dbReference type="Proteomes" id="UP000063063"/>
    </source>
</evidence>
<feature type="region of interest" description="Disordered" evidence="3">
    <location>
        <begin position="1"/>
        <end position="25"/>
    </location>
</feature>
<dbReference type="PANTHER" id="PTHR17408:SF12">
    <property type="entry name" value="HISTONE RNA HAIRPIN-BINDING PROTEIN RNA-BINDING DOMAIN-CONTAINING PROTEIN"/>
    <property type="match status" value="1"/>
</dbReference>
<feature type="region of interest" description="Disordered" evidence="3">
    <location>
        <begin position="806"/>
        <end position="829"/>
    </location>
</feature>
<dbReference type="eggNOG" id="ENOG502S0S6">
    <property type="taxonomic scope" value="Eukaryota"/>
</dbReference>
<evidence type="ECO:0000256" key="3">
    <source>
        <dbReference type="SAM" id="MobiDB-lite"/>
    </source>
</evidence>
<dbReference type="InterPro" id="IPR038294">
    <property type="entry name" value="SLBP_RNA_bind_sf"/>
</dbReference>
<gene>
    <name evidence="5" type="ORF">LPMP_250940</name>
</gene>
<dbReference type="VEuPathDB" id="TriTrypDB:LPAL13_250015400"/>
<comment type="similarity">
    <text evidence="1">Belongs to the SLBP family.</text>
</comment>
<dbReference type="VEuPathDB" id="TriTrypDB:LPMP_250940"/>
<keyword evidence="6" id="KW-1185">Reference proteome</keyword>
<dbReference type="Gene3D" id="1.10.8.1120">
    <property type="entry name" value="Histone RNA hairpin-binding protein RNA-binding domain"/>
    <property type="match status" value="1"/>
</dbReference>
<keyword evidence="2" id="KW-0694">RNA-binding</keyword>
<dbReference type="GO" id="GO:0006398">
    <property type="term" value="P:mRNA 3'-end processing by stem-loop binding and cleavage"/>
    <property type="evidence" value="ECO:0007669"/>
    <property type="project" value="TreeGrafter"/>
</dbReference>
<dbReference type="GO" id="GO:0003729">
    <property type="term" value="F:mRNA binding"/>
    <property type="evidence" value="ECO:0007669"/>
    <property type="project" value="InterPro"/>
</dbReference>
<dbReference type="PANTHER" id="PTHR17408">
    <property type="entry name" value="HISTONE RNA HAIRPIN-BINDING PROTEIN"/>
    <property type="match status" value="1"/>
</dbReference>
<feature type="compositionally biased region" description="Pro residues" evidence="3">
    <location>
        <begin position="409"/>
        <end position="418"/>
    </location>
</feature>
<evidence type="ECO:0000256" key="2">
    <source>
        <dbReference type="ARBA" id="ARBA00022884"/>
    </source>
</evidence>
<dbReference type="GO" id="GO:0071207">
    <property type="term" value="F:histone pre-mRNA stem-loop binding"/>
    <property type="evidence" value="ECO:0007669"/>
    <property type="project" value="TreeGrafter"/>
</dbReference>
<dbReference type="InterPro" id="IPR029344">
    <property type="entry name" value="SLBP_RNA_bind"/>
</dbReference>
<dbReference type="GO" id="GO:0051028">
    <property type="term" value="P:mRNA transport"/>
    <property type="evidence" value="ECO:0007669"/>
    <property type="project" value="TreeGrafter"/>
</dbReference>
<dbReference type="GeneID" id="22575742"/>
<dbReference type="EMBL" id="CP009394">
    <property type="protein sequence ID" value="AIN98956.1"/>
    <property type="molecule type" value="Genomic_DNA"/>
</dbReference>
<dbReference type="RefSeq" id="XP_010699663.1">
    <property type="nucleotide sequence ID" value="XM_010701361.1"/>
</dbReference>
<dbReference type="InterPro" id="IPR026502">
    <property type="entry name" value="SLBP1/SLBP2"/>
</dbReference>
<dbReference type="KEGG" id="lpan:LPMP_250940"/>
<feature type="region of interest" description="Disordered" evidence="3">
    <location>
        <begin position="58"/>
        <end position="172"/>
    </location>
</feature>
<feature type="region of interest" description="Disordered" evidence="3">
    <location>
        <begin position="394"/>
        <end position="500"/>
    </location>
</feature>
<dbReference type="Pfam" id="PF15247">
    <property type="entry name" value="SLBP_RNA_bind"/>
    <property type="match status" value="1"/>
</dbReference>
<feature type="compositionally biased region" description="Gly residues" evidence="3">
    <location>
        <begin position="117"/>
        <end position="128"/>
    </location>
</feature>
<dbReference type="AlphaFoldDB" id="A0A088SBB5"/>
<reference evidence="5 6" key="1">
    <citation type="journal article" date="2015" name="Sci. Rep.">
        <title>The genome of Leishmania panamensis: insights into genomics of the L. (Viannia) subgenus.</title>
        <authorList>
            <person name="Llanes A."/>
            <person name="Restrepo C.M."/>
            <person name="Vecchio G.D."/>
            <person name="Anguizola F.J."/>
            <person name="Lleonart R."/>
        </authorList>
    </citation>
    <scope>NUCLEOTIDE SEQUENCE [LARGE SCALE GENOMIC DNA]</scope>
    <source>
        <strain evidence="5 6">MHOM/PA/94/PSC-1</strain>
    </source>
</reference>
<name>A0A088SBB5_LEIPA</name>
<feature type="domain" description="Histone RNA hairpin-binding protein RNA-binding" evidence="4">
    <location>
        <begin position="166"/>
        <end position="235"/>
    </location>
</feature>
<dbReference type="GO" id="GO:0005737">
    <property type="term" value="C:cytoplasm"/>
    <property type="evidence" value="ECO:0007669"/>
    <property type="project" value="TreeGrafter"/>
</dbReference>
<evidence type="ECO:0000256" key="1">
    <source>
        <dbReference type="ARBA" id="ARBA00006151"/>
    </source>
</evidence>
<protein>
    <submittedName>
        <fullName evidence="5">RNA binding protein, putative</fullName>
    </submittedName>
</protein>
<feature type="compositionally biased region" description="Polar residues" evidence="3">
    <location>
        <begin position="430"/>
        <end position="456"/>
    </location>
</feature>
<organism evidence="5 6">
    <name type="scientific">Leishmania panamensis</name>
    <dbReference type="NCBI Taxonomy" id="5679"/>
    <lineage>
        <taxon>Eukaryota</taxon>
        <taxon>Discoba</taxon>
        <taxon>Euglenozoa</taxon>
        <taxon>Kinetoplastea</taxon>
        <taxon>Metakinetoplastina</taxon>
        <taxon>Trypanosomatida</taxon>
        <taxon>Trypanosomatidae</taxon>
        <taxon>Leishmaniinae</taxon>
        <taxon>Leishmania</taxon>
        <taxon>Leishmania guyanensis species complex</taxon>
    </lineage>
</organism>
<sequence>MQRQEQQQSLTTPLRAPRGGGDGSYVQMFLEQTPETFGVLLKDSQSLSPAPCFPSDAVSLFASQQRPGDHQHTGAPPSDCRPPSLQPRELFQAPQRRHQQKQQQHASPSCGAYDQQGDGGRCGSGSGSGASNEWRERTVSSNPRASRAGGNTRPHKPLPPGNSPDEDRRRRQREKQIQFGYVTDGYTNMKRLIAHDPLLRSGGILPLSPPEIVNGSKRQWDIQLRKWRRALHMFDYVFIDGEDDPTTRAKVLEEQRQQWVSEALNEMPREARLKIDLDTLRLVQHSATVPCRIPIEEDLRCILRNDGCYESLRSVVPQSASSLTKGTDISPIEAGIKIHIAPSAAVVQRQQAHLEMQQRLSSLHQQALATEVAVGGEETTSHVASAPPVLAATAQCADAQRPTELSPSPRRPPLPLQPTPHQQHCDNPRNKQNCSTLSGSPLSHATAAPTFTSLGNAETAPGLSASQPRALSLSGSSATGWGASPGAPGGSSTVAVLEPPLSFPGSPPSFAPHTRMHGVAAPPQASAAGVTMPTMAPPILPWCTHCGHRVDLPAPGIASAPYGGMGTGTAVAADRVPAPTQMRPQHASRAVIGGTCEAMMSPLMQLPSAMTCMNYPTASTAATAATSPLHWSMLARPMVEGVGSNETPATHHGCSYTQYCQFEAWQDAFTAMPRSAAAAVVGRSCLQNGHCRSSGAVATGGRSATQAVPRFVARLSALPNEQRLGEQQPAERPYSPDGVNDGVLAATNPLATDTSASVATPATLQQSPSACDAAVATAQLEKSQSVLAVTPERTLFGAGIMKEAPPVVGGAQRPHETQQDTPLGKPMPMPEVEEALGISFVFGTDE</sequence>
<accession>A0A088SBB5</accession>
<dbReference type="FunFam" id="1.10.8.1120:FF:000004">
    <property type="entry name" value="Histone_RNA_hairpin-binding_protein_RNA-binding_domain_containing_protein"/>
    <property type="match status" value="1"/>
</dbReference>
<dbReference type="Proteomes" id="UP000063063">
    <property type="component" value="Chromosome 25"/>
</dbReference>
<evidence type="ECO:0000313" key="5">
    <source>
        <dbReference type="EMBL" id="AIN98956.1"/>
    </source>
</evidence>